<dbReference type="RefSeq" id="WP_316412309.1">
    <property type="nucleotide sequence ID" value="NZ_AP027080.1"/>
</dbReference>
<feature type="domain" description="Flagellar hook protein FlgE/F/G-like D1" evidence="10">
    <location>
        <begin position="93"/>
        <end position="135"/>
    </location>
</feature>
<evidence type="ECO:0000259" key="7">
    <source>
        <dbReference type="Pfam" id="PF00460"/>
    </source>
</evidence>
<dbReference type="EMBL" id="AP027080">
    <property type="protein sequence ID" value="BDU73638.1"/>
    <property type="molecule type" value="Genomic_DNA"/>
</dbReference>
<dbReference type="GO" id="GO:0009425">
    <property type="term" value="C:bacterial-type flagellum basal body"/>
    <property type="evidence" value="ECO:0007669"/>
    <property type="project" value="UniProtKB-SubCell"/>
</dbReference>
<evidence type="ECO:0000259" key="9">
    <source>
        <dbReference type="Pfam" id="PF07559"/>
    </source>
</evidence>
<dbReference type="InterPro" id="IPR020013">
    <property type="entry name" value="Flagellar_FlgE/F/G"/>
</dbReference>
<dbReference type="Pfam" id="PF00460">
    <property type="entry name" value="Flg_bb_rod"/>
    <property type="match status" value="1"/>
</dbReference>
<dbReference type="InterPro" id="IPR019776">
    <property type="entry name" value="Flagellar_basal_body_rod_CS"/>
</dbReference>
<keyword evidence="11" id="KW-0966">Cell projection</keyword>
<sequence length="431" mass="43449">MGLYSSFYASLSGLSTNASALSVIGNNLANLNTAGFKGSSSQFQDLFNAAIANQGTQGNGNPMQVGLGASLGSVAQDFAQGSFQQTGSVTDMAMQGNGFFTLQNKTGSQVFTRNGNFTIDKTGYLVDSQGDKVMGWNANGGVVNPGGLPAPILLNMAGTSGGVPTANLEIIANLDSTTAVGATPFTSTVQVYDSLGATHSVTFSFSPTATTGQWNVSATATDGGTVAGMPTSVQFNSSGVLTSYTLGGVTVTPTAAAPANPVLTISGWTNGAAANTTNWLLSTPTSSGGLTKFLTSYAAASTTSGSSQDGFGAGTVASLTVDQDGMIIGNYTNGQTITMAQVAISTFLNENGLSKQGGNNYIATVASGSAAVGAANQGGRGGVLGSNLELSNVDVATELTRMIINQNGYQANSRVVTTANNLLQEVLNLVR</sequence>
<dbReference type="InterPro" id="IPR010930">
    <property type="entry name" value="Flg_bb/hook_C_dom"/>
</dbReference>
<dbReference type="Proteomes" id="UP001238179">
    <property type="component" value="Chromosome"/>
</dbReference>
<evidence type="ECO:0000313" key="12">
    <source>
        <dbReference type="Proteomes" id="UP001238179"/>
    </source>
</evidence>
<comment type="similarity">
    <text evidence="2 5">Belongs to the flagella basal body rod proteins family.</text>
</comment>
<dbReference type="InterPro" id="IPR037925">
    <property type="entry name" value="FlgE/F/G-like"/>
</dbReference>
<gene>
    <name evidence="11" type="primary">flgE</name>
    <name evidence="11" type="ORF">METEAL_28120</name>
</gene>
<dbReference type="PANTHER" id="PTHR30435">
    <property type="entry name" value="FLAGELLAR PROTEIN"/>
    <property type="match status" value="1"/>
</dbReference>
<feature type="domain" description="Flagellar basal-body/hook protein C-terminal" evidence="8">
    <location>
        <begin position="387"/>
        <end position="429"/>
    </location>
</feature>
<keyword evidence="4 5" id="KW-0975">Bacterial flagellum</keyword>
<dbReference type="InterPro" id="IPR001444">
    <property type="entry name" value="Flag_bb_rod_N"/>
</dbReference>
<organism evidence="11 12">
    <name type="scientific">Mesoterricola silvestris</name>
    <dbReference type="NCBI Taxonomy" id="2927979"/>
    <lineage>
        <taxon>Bacteria</taxon>
        <taxon>Pseudomonadati</taxon>
        <taxon>Acidobacteriota</taxon>
        <taxon>Holophagae</taxon>
        <taxon>Holophagales</taxon>
        <taxon>Holophagaceae</taxon>
        <taxon>Mesoterricola</taxon>
    </lineage>
</organism>
<evidence type="ECO:0000313" key="11">
    <source>
        <dbReference type="EMBL" id="BDU73638.1"/>
    </source>
</evidence>
<dbReference type="PANTHER" id="PTHR30435:SF1">
    <property type="entry name" value="FLAGELLAR HOOK PROTEIN FLGE"/>
    <property type="match status" value="1"/>
</dbReference>
<dbReference type="NCBIfam" id="TIGR03506">
    <property type="entry name" value="FlgEFG_subfam"/>
    <property type="match status" value="1"/>
</dbReference>
<dbReference type="GO" id="GO:0009424">
    <property type="term" value="C:bacterial-type flagellum hook"/>
    <property type="evidence" value="ECO:0007669"/>
    <property type="project" value="TreeGrafter"/>
</dbReference>
<dbReference type="AlphaFoldDB" id="A0AA48H8B2"/>
<dbReference type="InterPro" id="IPR037058">
    <property type="entry name" value="Falgellar_hook_FlgE_sf"/>
</dbReference>
<comment type="function">
    <text evidence="5">A flexible structure which links the flagellar filament to the drive apparatus in the basal body.</text>
</comment>
<keyword evidence="11" id="KW-0969">Cilium</keyword>
<dbReference type="KEGG" id="msil:METEAL_28120"/>
<evidence type="ECO:0000256" key="5">
    <source>
        <dbReference type="RuleBase" id="RU362116"/>
    </source>
</evidence>
<keyword evidence="6" id="KW-0732">Signal</keyword>
<evidence type="ECO:0000256" key="4">
    <source>
        <dbReference type="ARBA" id="ARBA00023143"/>
    </source>
</evidence>
<dbReference type="PROSITE" id="PS00588">
    <property type="entry name" value="FLAGELLA_BB_ROD"/>
    <property type="match status" value="1"/>
</dbReference>
<keyword evidence="12" id="KW-1185">Reference proteome</keyword>
<dbReference type="Pfam" id="PF22692">
    <property type="entry name" value="LlgE_F_G_D1"/>
    <property type="match status" value="1"/>
</dbReference>
<evidence type="ECO:0000256" key="3">
    <source>
        <dbReference type="ARBA" id="ARBA00019015"/>
    </source>
</evidence>
<accession>A0AA48H8B2</accession>
<keyword evidence="11" id="KW-0282">Flagellum</keyword>
<feature type="signal peptide" evidence="6">
    <location>
        <begin position="1"/>
        <end position="20"/>
    </location>
</feature>
<proteinExistence type="inferred from homology"/>
<dbReference type="GO" id="GO:0005829">
    <property type="term" value="C:cytosol"/>
    <property type="evidence" value="ECO:0007669"/>
    <property type="project" value="TreeGrafter"/>
</dbReference>
<feature type="domain" description="Flagellar hook protein FlgE D2" evidence="9">
    <location>
        <begin position="185"/>
        <end position="311"/>
    </location>
</feature>
<evidence type="ECO:0000259" key="10">
    <source>
        <dbReference type="Pfam" id="PF22692"/>
    </source>
</evidence>
<comment type="subcellular location">
    <subcellularLocation>
        <location evidence="1 5">Bacterial flagellum basal body</location>
    </subcellularLocation>
</comment>
<dbReference type="GO" id="GO:0071978">
    <property type="term" value="P:bacterial-type flagellum-dependent swarming motility"/>
    <property type="evidence" value="ECO:0007669"/>
    <property type="project" value="TreeGrafter"/>
</dbReference>
<feature type="chain" id="PRO_5041398497" description="Flagellar hook protein FlgE" evidence="6">
    <location>
        <begin position="21"/>
        <end position="431"/>
    </location>
</feature>
<evidence type="ECO:0000256" key="2">
    <source>
        <dbReference type="ARBA" id="ARBA00009677"/>
    </source>
</evidence>
<dbReference type="Pfam" id="PF06429">
    <property type="entry name" value="Flg_bbr_C"/>
    <property type="match status" value="1"/>
</dbReference>
<evidence type="ECO:0000256" key="6">
    <source>
        <dbReference type="SAM" id="SignalP"/>
    </source>
</evidence>
<dbReference type="Pfam" id="PF07559">
    <property type="entry name" value="FlgE_D2"/>
    <property type="match status" value="1"/>
</dbReference>
<dbReference type="InterPro" id="IPR011491">
    <property type="entry name" value="FlgE_D2"/>
</dbReference>
<dbReference type="InterPro" id="IPR053967">
    <property type="entry name" value="LlgE_F_G-like_D1"/>
</dbReference>
<name>A0AA48H8B2_9BACT</name>
<dbReference type="Gene3D" id="2.60.98.20">
    <property type="entry name" value="Flagellar hook protein FlgE"/>
    <property type="match status" value="1"/>
</dbReference>
<dbReference type="SUPFAM" id="SSF117143">
    <property type="entry name" value="Flagellar hook protein flgE"/>
    <property type="match status" value="1"/>
</dbReference>
<feature type="domain" description="Flagellar basal body rod protein N-terminal" evidence="7">
    <location>
        <begin position="7"/>
        <end position="37"/>
    </location>
</feature>
<protein>
    <recommendedName>
        <fullName evidence="3 5">Flagellar hook protein FlgE</fullName>
    </recommendedName>
</protein>
<evidence type="ECO:0000256" key="1">
    <source>
        <dbReference type="ARBA" id="ARBA00004117"/>
    </source>
</evidence>
<reference evidence="12" key="1">
    <citation type="journal article" date="2023" name="Int. J. Syst. Evol. Microbiol.">
        <title>Mesoterricola silvestris gen. nov., sp. nov., Mesoterricola sediminis sp. nov., Geothrix oryzae sp. nov., Geothrix edaphica sp. nov., Geothrix rubra sp. nov., and Geothrix limicola sp. nov., six novel members of Acidobacteriota isolated from soils.</title>
        <authorList>
            <person name="Itoh H."/>
            <person name="Sugisawa Y."/>
            <person name="Mise K."/>
            <person name="Xu Z."/>
            <person name="Kuniyasu M."/>
            <person name="Ushijima N."/>
            <person name="Kawano K."/>
            <person name="Kobayashi E."/>
            <person name="Shiratori Y."/>
            <person name="Masuda Y."/>
            <person name="Senoo K."/>
        </authorList>
    </citation>
    <scope>NUCLEOTIDE SEQUENCE [LARGE SCALE GENOMIC DNA]</scope>
    <source>
        <strain evidence="12">W79</strain>
    </source>
</reference>
<evidence type="ECO:0000259" key="8">
    <source>
        <dbReference type="Pfam" id="PF06429"/>
    </source>
</evidence>